<dbReference type="EMBL" id="CAJNOB010000001">
    <property type="protein sequence ID" value="CAF0689933.1"/>
    <property type="molecule type" value="Genomic_DNA"/>
</dbReference>
<organism evidence="2 3">
    <name type="scientific">Candidatus Methylacidithermus pantelleriae</name>
    <dbReference type="NCBI Taxonomy" id="2744239"/>
    <lineage>
        <taxon>Bacteria</taxon>
        <taxon>Pseudomonadati</taxon>
        <taxon>Verrucomicrobiota</taxon>
        <taxon>Methylacidiphilae</taxon>
        <taxon>Methylacidiphilales</taxon>
        <taxon>Methylacidiphilaceae</taxon>
        <taxon>Candidatus Methylacidithermus</taxon>
    </lineage>
</organism>
<gene>
    <name evidence="2" type="ORF">MPNT_10440</name>
</gene>
<protein>
    <submittedName>
        <fullName evidence="2">Uncharacterized protein</fullName>
    </submittedName>
</protein>
<comment type="caution">
    <text evidence="2">The sequence shown here is derived from an EMBL/GenBank/DDBJ whole genome shotgun (WGS) entry which is preliminary data.</text>
</comment>
<proteinExistence type="predicted"/>
<accession>A0A8J2BR59</accession>
<evidence type="ECO:0000313" key="3">
    <source>
        <dbReference type="Proteomes" id="UP000663859"/>
    </source>
</evidence>
<sequence length="85" mass="9301">MGQKPRFTDGLKPAKGLGDLFVEAFRDPLGLGGGRCEPLGHEKDPDGIEESGPSGPTKDKRKRLPGSFWAREKAPFQSWRAAHND</sequence>
<reference evidence="2" key="1">
    <citation type="submission" date="2021-02" db="EMBL/GenBank/DDBJ databases">
        <authorList>
            <person name="Cremers G."/>
            <person name="Picone N."/>
        </authorList>
    </citation>
    <scope>NUCLEOTIDE SEQUENCE</scope>
    <source>
        <strain evidence="2">PQ17</strain>
    </source>
</reference>
<dbReference type="AlphaFoldDB" id="A0A8J2BR59"/>
<dbReference type="Proteomes" id="UP000663859">
    <property type="component" value="Unassembled WGS sequence"/>
</dbReference>
<feature type="region of interest" description="Disordered" evidence="1">
    <location>
        <begin position="31"/>
        <end position="85"/>
    </location>
</feature>
<name>A0A8J2BR59_9BACT</name>
<keyword evidence="3" id="KW-1185">Reference proteome</keyword>
<evidence type="ECO:0000256" key="1">
    <source>
        <dbReference type="SAM" id="MobiDB-lite"/>
    </source>
</evidence>
<evidence type="ECO:0000313" key="2">
    <source>
        <dbReference type="EMBL" id="CAF0689933.1"/>
    </source>
</evidence>